<gene>
    <name evidence="2" type="ORF">K457DRAFT_192338</name>
</gene>
<proteinExistence type="predicted"/>
<sequence>MSQYQHEHKLAQNGSDDGAPAKKKPGKPGRPPKAAKAMTTLASATTKATPGTNGHSAKSKMGIQAMVNDDLEGDDLTSPDEEDDVRMDASEEDREDEDDDEDADEELEHDNEHEHEQEEDEEEEEEGDSHDEIEDDHEGETNSHLVTANGADHAHVNGGYSDDVDMVDAHRTHPGASHSLVVSA</sequence>
<feature type="compositionally biased region" description="Acidic residues" evidence="1">
    <location>
        <begin position="117"/>
        <end position="138"/>
    </location>
</feature>
<feature type="compositionally biased region" description="Acidic residues" evidence="1">
    <location>
        <begin position="69"/>
        <end position="109"/>
    </location>
</feature>
<dbReference type="EMBL" id="KV442019">
    <property type="protein sequence ID" value="OAQ33991.1"/>
    <property type="molecule type" value="Genomic_DNA"/>
</dbReference>
<accession>A0A197KBC7</accession>
<feature type="compositionally biased region" description="Polar residues" evidence="1">
    <location>
        <begin position="40"/>
        <end position="56"/>
    </location>
</feature>
<dbReference type="Proteomes" id="UP000078512">
    <property type="component" value="Unassembled WGS sequence"/>
</dbReference>
<dbReference type="AlphaFoldDB" id="A0A197KBC7"/>
<keyword evidence="3" id="KW-1185">Reference proteome</keyword>
<organism evidence="2 3">
    <name type="scientific">Linnemannia elongata AG-77</name>
    <dbReference type="NCBI Taxonomy" id="1314771"/>
    <lineage>
        <taxon>Eukaryota</taxon>
        <taxon>Fungi</taxon>
        <taxon>Fungi incertae sedis</taxon>
        <taxon>Mucoromycota</taxon>
        <taxon>Mortierellomycotina</taxon>
        <taxon>Mortierellomycetes</taxon>
        <taxon>Mortierellales</taxon>
        <taxon>Mortierellaceae</taxon>
        <taxon>Linnemannia</taxon>
    </lineage>
</organism>
<protein>
    <submittedName>
        <fullName evidence="2">Uncharacterized protein</fullName>
    </submittedName>
</protein>
<name>A0A197KBC7_9FUNG</name>
<reference evidence="2 3" key="1">
    <citation type="submission" date="2016-05" db="EMBL/GenBank/DDBJ databases">
        <title>Genome sequencing reveals origins of a unique bacterial endosymbiosis in the earliest lineages of terrestrial Fungi.</title>
        <authorList>
            <consortium name="DOE Joint Genome Institute"/>
            <person name="Uehling J."/>
            <person name="Gryganskyi A."/>
            <person name="Hameed K."/>
            <person name="Tschaplinski T."/>
            <person name="Misztal P."/>
            <person name="Wu S."/>
            <person name="Desiro A."/>
            <person name="Vande Pol N."/>
            <person name="Du Z.-Y."/>
            <person name="Zienkiewicz A."/>
            <person name="Zienkiewicz K."/>
            <person name="Morin E."/>
            <person name="Tisserant E."/>
            <person name="Splivallo R."/>
            <person name="Hainaut M."/>
            <person name="Henrissat B."/>
            <person name="Ohm R."/>
            <person name="Kuo A."/>
            <person name="Yan J."/>
            <person name="Lipzen A."/>
            <person name="Nolan M."/>
            <person name="Labutti K."/>
            <person name="Barry K."/>
            <person name="Goldstein A."/>
            <person name="Labbe J."/>
            <person name="Schadt C."/>
            <person name="Tuskan G."/>
            <person name="Grigoriev I."/>
            <person name="Martin F."/>
            <person name="Vilgalys R."/>
            <person name="Bonito G."/>
        </authorList>
    </citation>
    <scope>NUCLEOTIDE SEQUENCE [LARGE SCALE GENOMIC DNA]</scope>
    <source>
        <strain evidence="2 3">AG-77</strain>
    </source>
</reference>
<evidence type="ECO:0000313" key="2">
    <source>
        <dbReference type="EMBL" id="OAQ33991.1"/>
    </source>
</evidence>
<dbReference type="OrthoDB" id="1919336at2759"/>
<evidence type="ECO:0000256" key="1">
    <source>
        <dbReference type="SAM" id="MobiDB-lite"/>
    </source>
</evidence>
<evidence type="ECO:0000313" key="3">
    <source>
        <dbReference type="Proteomes" id="UP000078512"/>
    </source>
</evidence>
<feature type="compositionally biased region" description="Basic and acidic residues" evidence="1">
    <location>
        <begin position="1"/>
        <end position="10"/>
    </location>
</feature>
<feature type="region of interest" description="Disordered" evidence="1">
    <location>
        <begin position="1"/>
        <end position="184"/>
    </location>
</feature>